<dbReference type="InParanoid" id="A0A061F3M4"/>
<reference evidence="4 5" key="1">
    <citation type="journal article" date="2013" name="Genome Biol.">
        <title>The genome sequence of the most widely cultivated cacao type and its use to identify candidate genes regulating pod color.</title>
        <authorList>
            <person name="Motamayor J.C."/>
            <person name="Mockaitis K."/>
            <person name="Schmutz J."/>
            <person name="Haiminen N."/>
            <person name="Iii D.L."/>
            <person name="Cornejo O."/>
            <person name="Findley S.D."/>
            <person name="Zheng P."/>
            <person name="Utro F."/>
            <person name="Royaert S."/>
            <person name="Saski C."/>
            <person name="Jenkins J."/>
            <person name="Podicheti R."/>
            <person name="Zhao M."/>
            <person name="Scheffler B.E."/>
            <person name="Stack J.C."/>
            <person name="Feltus F.A."/>
            <person name="Mustiga G.M."/>
            <person name="Amores F."/>
            <person name="Phillips W."/>
            <person name="Marelli J.P."/>
            <person name="May G.D."/>
            <person name="Shapiro H."/>
            <person name="Ma J."/>
            <person name="Bustamante C.D."/>
            <person name="Schnell R.J."/>
            <person name="Main D."/>
            <person name="Gilbert D."/>
            <person name="Parida L."/>
            <person name="Kuhn D.N."/>
        </authorList>
    </citation>
    <scope>NUCLEOTIDE SEQUENCE [LARGE SCALE GENOMIC DNA]</scope>
    <source>
        <strain evidence="5">cv. Matina 1-6</strain>
    </source>
</reference>
<dbReference type="GO" id="GO:0016799">
    <property type="term" value="F:hydrolase activity, hydrolyzing N-glycosyl compounds"/>
    <property type="evidence" value="ECO:0007669"/>
    <property type="project" value="InterPro"/>
</dbReference>
<keyword evidence="5" id="KW-1185">Reference proteome</keyword>
<name>A0A061F3M4_THECC</name>
<dbReference type="HOGENOM" id="CLU_018945_1_0_1"/>
<keyword evidence="2" id="KW-1133">Transmembrane helix</keyword>
<dbReference type="eggNOG" id="KOG2938">
    <property type="taxonomic scope" value="Eukaryota"/>
</dbReference>
<dbReference type="PANTHER" id="PTHR46692:SF2">
    <property type="entry name" value="INOSINE_URIDINE-PREFERRING NUCLEOSIDE HYDROLASE DOMAIN-CONTAINING PROTEIN"/>
    <property type="match status" value="1"/>
</dbReference>
<dbReference type="STRING" id="3641.A0A061F3M4"/>
<dbReference type="Gramene" id="EOY11262">
    <property type="protein sequence ID" value="EOY11262"/>
    <property type="gene ID" value="TCM_026507"/>
</dbReference>
<evidence type="ECO:0000313" key="5">
    <source>
        <dbReference type="Proteomes" id="UP000026915"/>
    </source>
</evidence>
<gene>
    <name evidence="4" type="ORF">TCM_026507</name>
</gene>
<feature type="domain" description="Inosine/uridine-preferring nucleoside hydrolase" evidence="3">
    <location>
        <begin position="50"/>
        <end position="381"/>
    </location>
</feature>
<evidence type="ECO:0000256" key="2">
    <source>
        <dbReference type="SAM" id="Phobius"/>
    </source>
</evidence>
<protein>
    <submittedName>
        <fullName evidence="4">Inosine-uridine preferring nucleoside hydrolase family protein</fullName>
    </submittedName>
</protein>
<dbReference type="PANTHER" id="PTHR46692">
    <property type="entry name" value="INOSINE-URIDINE PREFERRING NUCLEOSIDE HYDROLASE FAMILY PROTEIN"/>
    <property type="match status" value="1"/>
</dbReference>
<evidence type="ECO:0000256" key="1">
    <source>
        <dbReference type="ARBA" id="ARBA00009176"/>
    </source>
</evidence>
<dbReference type="InterPro" id="IPR001910">
    <property type="entry name" value="Inosine/uridine_hydrolase_dom"/>
</dbReference>
<dbReference type="Pfam" id="PF01156">
    <property type="entry name" value="IU_nuc_hydro"/>
    <property type="match status" value="2"/>
</dbReference>
<dbReference type="Gene3D" id="3.90.245.10">
    <property type="entry name" value="Ribonucleoside hydrolase-like"/>
    <property type="match status" value="2"/>
</dbReference>
<keyword evidence="2" id="KW-0812">Transmembrane</keyword>
<keyword evidence="4" id="KW-0378">Hydrolase</keyword>
<organism evidence="4 5">
    <name type="scientific">Theobroma cacao</name>
    <name type="common">Cacao</name>
    <name type="synonym">Cocoa</name>
    <dbReference type="NCBI Taxonomy" id="3641"/>
    <lineage>
        <taxon>Eukaryota</taxon>
        <taxon>Viridiplantae</taxon>
        <taxon>Streptophyta</taxon>
        <taxon>Embryophyta</taxon>
        <taxon>Tracheophyta</taxon>
        <taxon>Spermatophyta</taxon>
        <taxon>Magnoliopsida</taxon>
        <taxon>eudicotyledons</taxon>
        <taxon>Gunneridae</taxon>
        <taxon>Pentapetalae</taxon>
        <taxon>rosids</taxon>
        <taxon>malvids</taxon>
        <taxon>Malvales</taxon>
        <taxon>Malvaceae</taxon>
        <taxon>Byttnerioideae</taxon>
        <taxon>Theobroma</taxon>
    </lineage>
</organism>
<evidence type="ECO:0000313" key="4">
    <source>
        <dbReference type="EMBL" id="EOY11262.1"/>
    </source>
</evidence>
<accession>A0A061F3M4</accession>
<keyword evidence="2" id="KW-0472">Membrane</keyword>
<feature type="transmembrane region" description="Helical" evidence="2">
    <location>
        <begin position="21"/>
        <end position="38"/>
    </location>
</feature>
<sequence length="945" mass="106007">MYAFVWNHEVRRLFSQRVMRVVWVVAMIGGLGAFVSFVDPDHHLHQPHRILVDTDVDTDDVFALFYLLKQDRTQFHLQGITINANGWSDAGHAINHVYDILFMMDRDDIPVGVGGEGGILPNGTILPNVGGYQPIIDQEMSTAGECRYRQAIPVARRGRLDVNSNYGLRKAFLPQGSRRYTPLQQPTAQEVMIDAISSGPTTVFLLGAHTNFAIFLMSNPDLKKNVKHIYVMGGSVRSNCPKNDSSDNSGECPNIGNLYPQDSNPYAEFNIFSDPFAAYKVFHSGIPVTLVPLDATNTIPLSRSFFMEFERRQDTYEAKYCFQALKIIRDTWLSDVFHEQYCMWDSFLVGVALSIMRNSHNGENEFAEMQYMNISVVTSNEPYGISDGSNPLITGNSMPKFKVDKDGVHSGHVQMGMQDPFCIQKGKGKCQDGYTKEDTGEDAVRVLVAMKAKSNHDNGSSLQKEFYKSFLRVINSPKQTGRFDIRKQYPFHREVLHKPDFGKKMSGKPVVFDMDMSAGDFLALLYLLKLPVEKINLKGILISSTGWATSATIDVVYDILHMMGHDDIPVGLGKAFAVGQANPAFSAIGDCKYSKAIPYGSGGYLDSDTLYGHARDLPRSPRRYTAENSVKFGASRDTDHPELRQPSALDVWKSIVDSLDPGSKITLLTNGPLTNLAEIILSENASSMIQKHQAWTSGPNDDTVYFYLLMQGVYIVGGHIAYLYDSGKGNLFTVPSNEYAEFNMFLDPLAAKEVFTSSLDITLVPLQMQRRVSSFSTILNRMNVTAPTPEALFVQRLLSRLWQLQQEYYRYHHMDIFLGEILGAVVLAANPHLNQTFRLKPLKVLGDGDITKIGEIIIDKEQGKQVHVLENVNPQAYYDHFAMVLGDHRQSAVLGSFHEQERMWNSPAVKTNMSCLHLDELIQADQYMEKHLIVNLADLVWLTSN</sequence>
<dbReference type="AlphaFoldDB" id="A0A061F3M4"/>
<proteinExistence type="inferred from homology"/>
<dbReference type="Proteomes" id="UP000026915">
    <property type="component" value="Chromosome 5"/>
</dbReference>
<evidence type="ECO:0000259" key="3">
    <source>
        <dbReference type="Pfam" id="PF01156"/>
    </source>
</evidence>
<dbReference type="InterPro" id="IPR036452">
    <property type="entry name" value="Ribo_hydro-like"/>
</dbReference>
<comment type="similarity">
    <text evidence="1">Belongs to the IUNH family.</text>
</comment>
<feature type="domain" description="Inosine/uridine-preferring nucleoside hydrolase" evidence="3">
    <location>
        <begin position="510"/>
        <end position="878"/>
    </location>
</feature>
<dbReference type="EMBL" id="CM001883">
    <property type="protein sequence ID" value="EOY11262.1"/>
    <property type="molecule type" value="Genomic_DNA"/>
</dbReference>
<dbReference type="OMA" id="TINANGW"/>
<dbReference type="SUPFAM" id="SSF53590">
    <property type="entry name" value="Nucleoside hydrolase"/>
    <property type="match status" value="2"/>
</dbReference>